<dbReference type="GO" id="GO:0065002">
    <property type="term" value="P:intracellular protein transmembrane transport"/>
    <property type="evidence" value="ECO:0007669"/>
    <property type="project" value="UniProtKB-UniRule"/>
</dbReference>
<keyword evidence="4 9" id="KW-0812">Transmembrane</keyword>
<evidence type="ECO:0000256" key="1">
    <source>
        <dbReference type="ARBA" id="ARBA00004651"/>
    </source>
</evidence>
<dbReference type="Gene3D" id="1.20.1640.10">
    <property type="entry name" value="Multidrug efflux transporter AcrB transmembrane domain"/>
    <property type="match status" value="1"/>
</dbReference>
<evidence type="ECO:0000256" key="9">
    <source>
        <dbReference type="HAMAP-Rule" id="MF_01463"/>
    </source>
</evidence>
<keyword evidence="8 9" id="KW-0472">Membrane</keyword>
<proteinExistence type="inferred from homology"/>
<keyword evidence="5 9" id="KW-0653">Protein transport</keyword>
<evidence type="ECO:0000256" key="5">
    <source>
        <dbReference type="ARBA" id="ARBA00022927"/>
    </source>
</evidence>
<dbReference type="OrthoDB" id="146638at2157"/>
<feature type="transmembrane region" description="Helical" evidence="9">
    <location>
        <begin position="453"/>
        <end position="475"/>
    </location>
</feature>
<keyword evidence="6 9" id="KW-1133">Transmembrane helix</keyword>
<dbReference type="InParanoid" id="L0HF05"/>
<feature type="transmembrane region" description="Helical" evidence="9">
    <location>
        <begin position="384"/>
        <end position="404"/>
    </location>
</feature>
<evidence type="ECO:0000256" key="8">
    <source>
        <dbReference type="ARBA" id="ARBA00023136"/>
    </source>
</evidence>
<dbReference type="FunCoup" id="L0HF05">
    <property type="interactions" value="7"/>
</dbReference>
<keyword evidence="7 9" id="KW-0811">Translocation</keyword>
<comment type="subunit">
    <text evidence="9">Part of the protein translocation apparatus. Forms a complex with SecF.</text>
</comment>
<keyword evidence="13" id="KW-1185">Reference proteome</keyword>
<accession>L0HF05</accession>
<keyword evidence="3 9" id="KW-1003">Cell membrane</keyword>
<dbReference type="InterPro" id="IPR024912">
    <property type="entry name" value="SecD_arc"/>
</dbReference>
<dbReference type="KEGG" id="mfo:Metfor_1331"/>
<feature type="transmembrane region" description="Helical" evidence="9">
    <location>
        <begin position="356"/>
        <end position="378"/>
    </location>
</feature>
<dbReference type="Pfam" id="PF02355">
    <property type="entry name" value="SecD_SecF_C"/>
    <property type="match status" value="1"/>
</dbReference>
<feature type="transmembrane region" description="Helical" evidence="9">
    <location>
        <begin position="328"/>
        <end position="349"/>
    </location>
</feature>
<evidence type="ECO:0000313" key="12">
    <source>
        <dbReference type="EMBL" id="AGB02371.1"/>
    </source>
</evidence>
<dbReference type="Gene3D" id="3.30.70.3400">
    <property type="match status" value="1"/>
</dbReference>
<evidence type="ECO:0000313" key="13">
    <source>
        <dbReference type="Proteomes" id="UP000010824"/>
    </source>
</evidence>
<protein>
    <recommendedName>
        <fullName evidence="9">Protein-export membrane protein SecD</fullName>
    </recommendedName>
</protein>
<sequence length="485" mass="52130" precursor="true">MNSAEIKAILTDWRVATLIILVILSLVAIGPHIDEKGNLATNLQYGLDLQQGAWIQLELRAEVVGFTTDEPVQEFVTKLSNSLDADVELIDANHIEIRKYYTQAELEQKFAEAGGKLTSYQQGVSKDTGSHVKTILETKINSLGTKDAKVNTLAGLNNVVRYIRVELAGVDMAEAQEIVGKQGKFEIRIQTTGNQTEHVLFGDVITSVQRPQKDLQTNSWGVEFTLSEAGAQAFQDAAIRYGATEDPDNHYLAMILDNKTVYSAPLSSDLALSLKTTSTRRMVASTGTGNAGSDQATSLEIHLRAGALPVDVAVAGSGSTSAPLGERYKMMCILAGLCALIAVGCAVYYRYREPSIVLPMVLINASEVVILLGFIAAIKFQMDLPTIAGLIAVLGTGIDQLVIITDEILHEGKVPSPNLYLKRLARALGIIVAAAATVVIAMIPLALMDLSTLKGFAIITILGVLVGVIITRPAYGRIIMQILSK</sequence>
<comment type="similarity">
    <text evidence="9">Belongs to the SecD/SecF family. SecD subfamily.</text>
</comment>
<dbReference type="Proteomes" id="UP000010824">
    <property type="component" value="Chromosome"/>
</dbReference>
<feature type="domain" description="Protein export membrane protein SecD/SecF C-terminal" evidence="10">
    <location>
        <begin position="322"/>
        <end position="469"/>
    </location>
</feature>
<keyword evidence="2 9" id="KW-0813">Transport</keyword>
<dbReference type="GeneID" id="14307720"/>
<feature type="transmembrane region" description="Helical" evidence="9">
    <location>
        <begin position="12"/>
        <end position="33"/>
    </location>
</feature>
<reference evidence="12 13" key="2">
    <citation type="journal article" date="2014" name="Genome Announc.">
        <title>Complete Genome Sequence of Methanoregula formicica SMSPT, a Mesophilic Hydrogenotrophic Methanogen Isolated from a Methanogenic Upflow Anaerobic Sludge Blanket Reactor.</title>
        <authorList>
            <person name="Yamamoto K."/>
            <person name="Tamaki H."/>
            <person name="Cadillo-Quiroz H."/>
            <person name="Imachi H."/>
            <person name="Kyrpides N."/>
            <person name="Woyke T."/>
            <person name="Goodwin L."/>
            <person name="Zinder S.H."/>
            <person name="Kamagata Y."/>
            <person name="Liu W.T."/>
        </authorList>
    </citation>
    <scope>NUCLEOTIDE SEQUENCE [LARGE SCALE GENOMIC DNA]</scope>
    <source>
        <strain evidence="13">DSM 22288 / NBRC 105244 / SMSP</strain>
    </source>
</reference>
<feature type="domain" description="SecDF P1 head subdomain" evidence="11">
    <location>
        <begin position="197"/>
        <end position="310"/>
    </location>
</feature>
<dbReference type="AlphaFoldDB" id="L0HF05"/>
<evidence type="ECO:0000256" key="3">
    <source>
        <dbReference type="ARBA" id="ARBA00022475"/>
    </source>
</evidence>
<dbReference type="HOGENOM" id="CLU_007894_5_1_2"/>
<evidence type="ECO:0000256" key="4">
    <source>
        <dbReference type="ARBA" id="ARBA00022692"/>
    </source>
</evidence>
<organism evidence="12 13">
    <name type="scientific">Methanoregula formicica (strain DSM 22288 / NBRC 105244 / SMSP)</name>
    <dbReference type="NCBI Taxonomy" id="593750"/>
    <lineage>
        <taxon>Archaea</taxon>
        <taxon>Methanobacteriati</taxon>
        <taxon>Methanobacteriota</taxon>
        <taxon>Stenosarchaea group</taxon>
        <taxon>Methanomicrobia</taxon>
        <taxon>Methanomicrobiales</taxon>
        <taxon>Methanoregulaceae</taxon>
        <taxon>Methanoregula</taxon>
    </lineage>
</organism>
<comment type="subcellular location">
    <subcellularLocation>
        <location evidence="1 9">Cell membrane</location>
        <topology evidence="1 9">Multi-pass membrane protein</topology>
    </subcellularLocation>
</comment>
<dbReference type="PANTHER" id="PTHR30081:SF1">
    <property type="entry name" value="PROTEIN TRANSLOCASE SUBUNIT SECD"/>
    <property type="match status" value="1"/>
</dbReference>
<gene>
    <name evidence="9" type="primary">secD</name>
    <name evidence="12" type="ordered locus">Metfor_1331</name>
</gene>
<dbReference type="NCBIfam" id="NF006217">
    <property type="entry name" value="PRK08343.1-3"/>
    <property type="match status" value="1"/>
</dbReference>
<evidence type="ECO:0000259" key="10">
    <source>
        <dbReference type="Pfam" id="PF02355"/>
    </source>
</evidence>
<dbReference type="PANTHER" id="PTHR30081">
    <property type="entry name" value="PROTEIN-EXPORT MEMBRANE PROTEIN SEC"/>
    <property type="match status" value="1"/>
</dbReference>
<evidence type="ECO:0000256" key="6">
    <source>
        <dbReference type="ARBA" id="ARBA00022989"/>
    </source>
</evidence>
<evidence type="ECO:0000259" key="11">
    <source>
        <dbReference type="Pfam" id="PF22599"/>
    </source>
</evidence>
<dbReference type="InterPro" id="IPR048634">
    <property type="entry name" value="SecD_SecF_C"/>
</dbReference>
<dbReference type="Pfam" id="PF22599">
    <property type="entry name" value="SecDF_P1_head"/>
    <property type="match status" value="1"/>
</dbReference>
<dbReference type="eggNOG" id="arCOG03055">
    <property type="taxonomic scope" value="Archaea"/>
</dbReference>
<dbReference type="SUPFAM" id="SSF82866">
    <property type="entry name" value="Multidrug efflux transporter AcrB transmembrane domain"/>
    <property type="match status" value="1"/>
</dbReference>
<comment type="function">
    <text evidence="9">Involved in protein export.</text>
</comment>
<reference evidence="13" key="1">
    <citation type="submission" date="2011-12" db="EMBL/GenBank/DDBJ databases">
        <title>Complete sequence of Methanoregula formicicum SMSP.</title>
        <authorList>
            <person name="Lucas S."/>
            <person name="Han J."/>
            <person name="Lapidus A."/>
            <person name="Cheng J.-F."/>
            <person name="Goodwin L."/>
            <person name="Pitluck S."/>
            <person name="Peters L."/>
            <person name="Ovchinnikova G."/>
            <person name="Teshima H."/>
            <person name="Detter J.C."/>
            <person name="Han C."/>
            <person name="Tapia R."/>
            <person name="Land M."/>
            <person name="Hauser L."/>
            <person name="Kyrpides N."/>
            <person name="Ivanova N."/>
            <person name="Pagani I."/>
            <person name="Imachi H."/>
            <person name="Tamaki H."/>
            <person name="Sekiguchi Y."/>
            <person name="Kamagata Y."/>
            <person name="Cadillo-Quiroz H."/>
            <person name="Zinder S."/>
            <person name="Liu W.-T."/>
            <person name="Woyke T."/>
        </authorList>
    </citation>
    <scope>NUCLEOTIDE SEQUENCE [LARGE SCALE GENOMIC DNA]</scope>
    <source>
        <strain evidence="13">DSM 22288 / NBRC 105244 / SMSP</strain>
    </source>
</reference>
<dbReference type="InterPro" id="IPR022813">
    <property type="entry name" value="SecD/SecF_arch_bac"/>
</dbReference>
<evidence type="ECO:0000256" key="7">
    <source>
        <dbReference type="ARBA" id="ARBA00023010"/>
    </source>
</evidence>
<dbReference type="STRING" id="593750.Metfor_1331"/>
<dbReference type="HAMAP" id="MF_01463_A">
    <property type="entry name" value="SecD_A"/>
    <property type="match status" value="1"/>
</dbReference>
<dbReference type="Gene3D" id="3.30.1360.200">
    <property type="match status" value="1"/>
</dbReference>
<evidence type="ECO:0000256" key="2">
    <source>
        <dbReference type="ARBA" id="ARBA00022448"/>
    </source>
</evidence>
<name>L0HF05_METFS</name>
<dbReference type="GO" id="GO:0005886">
    <property type="term" value="C:plasma membrane"/>
    <property type="evidence" value="ECO:0007669"/>
    <property type="project" value="UniProtKB-SubCell"/>
</dbReference>
<dbReference type="EMBL" id="CP003167">
    <property type="protein sequence ID" value="AGB02371.1"/>
    <property type="molecule type" value="Genomic_DNA"/>
</dbReference>
<feature type="transmembrane region" description="Helical" evidence="9">
    <location>
        <begin position="424"/>
        <end position="447"/>
    </location>
</feature>
<dbReference type="GO" id="GO:0006605">
    <property type="term" value="P:protein targeting"/>
    <property type="evidence" value="ECO:0007669"/>
    <property type="project" value="UniProtKB-UniRule"/>
</dbReference>
<dbReference type="InterPro" id="IPR054384">
    <property type="entry name" value="SecDF_P1_head"/>
</dbReference>
<dbReference type="RefSeq" id="WP_015285334.1">
    <property type="nucleotide sequence ID" value="NC_019943.1"/>
</dbReference>